<evidence type="ECO:0000256" key="5">
    <source>
        <dbReference type="ARBA" id="ARBA00022737"/>
    </source>
</evidence>
<comment type="similarity">
    <text evidence="2">Belongs to the NXF family.</text>
</comment>
<comment type="function">
    <text evidence="8">Involved in the export of mRNA from the nucleus to the cytoplasm.</text>
</comment>
<dbReference type="GO" id="GO:0042272">
    <property type="term" value="C:nuclear RNA export factor complex"/>
    <property type="evidence" value="ECO:0007669"/>
    <property type="project" value="UniProtKB-ARBA"/>
</dbReference>
<feature type="compositionally biased region" description="Polar residues" evidence="10">
    <location>
        <begin position="623"/>
        <end position="633"/>
    </location>
</feature>
<dbReference type="FunFam" id="1.10.8.10:FF:000018">
    <property type="entry name" value="Nuclear RNA export factor 1"/>
    <property type="match status" value="1"/>
</dbReference>
<evidence type="ECO:0000256" key="3">
    <source>
        <dbReference type="ARBA" id="ARBA00022448"/>
    </source>
</evidence>
<evidence type="ECO:0000259" key="11">
    <source>
        <dbReference type="PROSITE" id="PS50177"/>
    </source>
</evidence>
<dbReference type="InterPro" id="IPR005637">
    <property type="entry name" value="TAP_C_dom"/>
</dbReference>
<evidence type="ECO:0000256" key="9">
    <source>
        <dbReference type="ARBA" id="ARBA00069694"/>
    </source>
</evidence>
<keyword evidence="14" id="KW-1185">Reference proteome</keyword>
<keyword evidence="7" id="KW-0539">Nucleus</keyword>
<dbReference type="STRING" id="1684307.A0A316U0J8"/>
<dbReference type="InterPro" id="IPR032710">
    <property type="entry name" value="NTF2-like_dom_sf"/>
</dbReference>
<dbReference type="AlphaFoldDB" id="A0A316U0J8"/>
<dbReference type="PANTHER" id="PTHR10662:SF22">
    <property type="entry name" value="NUCLEAR RNA EXPORT FACTOR 1"/>
    <property type="match status" value="1"/>
</dbReference>
<dbReference type="PROSITE" id="PS50177">
    <property type="entry name" value="NTF2_DOMAIN"/>
    <property type="match status" value="1"/>
</dbReference>
<feature type="compositionally biased region" description="Low complexity" evidence="10">
    <location>
        <begin position="51"/>
        <end position="61"/>
    </location>
</feature>
<dbReference type="Pfam" id="PF22602">
    <property type="entry name" value="NXF_NTF2"/>
    <property type="match status" value="1"/>
</dbReference>
<evidence type="ECO:0000259" key="12">
    <source>
        <dbReference type="PROSITE" id="PS51281"/>
    </source>
</evidence>
<dbReference type="InterPro" id="IPR032675">
    <property type="entry name" value="LRR_dom_sf"/>
</dbReference>
<sequence>MFGRISNAAATAHVNGSSSGARNGGGGGNEKNLANSALRRAGLMDDDTGMRSAGASGPSRRGSLRGRGASRGGARDSGRASAGSSRVEADTDSSGSVASKNSARKARDRANPLAARLARKPNTASSADPTVKGQAFNIRGAAAPVRRPTGPPEGKKTGRVPGGGDESAPAFNTQSTVALLKRFLASRWNGGAKFLNLENLAEDPILKDAKVAAPGQPNAHKDIGTVIFKLASEIYPDLITVSLAQNNLKSLAPVMQLPQYLPDLQNLSLEGNDLKWTKDLNTFASTSKAKLKSLREIILIGNPMQTNAVSAMNEEGYRAEVIAKFPTLNLLDRVQVTQKETAIAQLPSGKGKSDQILGVDTPTRQFPLQSKAGFRDEAANGIVPGFLHKFFTLFDTARESQELQAVYASNATWSIVLNRAPTPRAKSAGYLHSSDMPRQRDLNWQIYKSLVDHNIMGIGARSGSKGVPVGAASIMATIKKIPATTHPVTDPAKFVVDSWILPNAAVGALAGTKDGTQTQRLEKPEAVLFISVKGEFAEGPSYGVRSFDRTFIVAPSSPESAAAKAGWPCTILAEQLTVRQYSGIDGWKVGSLPVDDAAQQAGQAAPAPPAAANGTPAGAPSAQPSNTQEAQQHSLALQFANETGLTYPFAVQCLQENGWQAQPAMQVFQSLKAARTIPAEAFSAGIVPP</sequence>
<comment type="subcellular location">
    <subcellularLocation>
        <location evidence="1">Nucleus</location>
    </subcellularLocation>
</comment>
<dbReference type="Pfam" id="PF24048">
    <property type="entry name" value="LRR_NXF1-5"/>
    <property type="match status" value="1"/>
</dbReference>
<dbReference type="GO" id="GO:0016973">
    <property type="term" value="P:poly(A)+ mRNA export from nucleus"/>
    <property type="evidence" value="ECO:0007669"/>
    <property type="project" value="TreeGrafter"/>
</dbReference>
<dbReference type="InterPro" id="IPR018222">
    <property type="entry name" value="Nuclear_transport_factor_2_euk"/>
</dbReference>
<proteinExistence type="inferred from homology"/>
<name>A0A316U0J8_9BASI</name>
<reference evidence="13 14" key="1">
    <citation type="journal article" date="2018" name="Mol. Biol. Evol.">
        <title>Broad Genomic Sampling Reveals a Smut Pathogenic Ancestry of the Fungal Clade Ustilaginomycotina.</title>
        <authorList>
            <person name="Kijpornyongpan T."/>
            <person name="Mondo S.J."/>
            <person name="Barry K."/>
            <person name="Sandor L."/>
            <person name="Lee J."/>
            <person name="Lipzen A."/>
            <person name="Pangilinan J."/>
            <person name="LaButti K."/>
            <person name="Hainaut M."/>
            <person name="Henrissat B."/>
            <person name="Grigoriev I.V."/>
            <person name="Spatafora J.W."/>
            <person name="Aime M.C."/>
        </authorList>
    </citation>
    <scope>NUCLEOTIDE SEQUENCE [LARGE SCALE GENOMIC DNA]</scope>
    <source>
        <strain evidence="13 14">MCA 4718</strain>
    </source>
</reference>
<keyword evidence="3" id="KW-0813">Transport</keyword>
<evidence type="ECO:0000256" key="4">
    <source>
        <dbReference type="ARBA" id="ARBA00022614"/>
    </source>
</evidence>
<evidence type="ECO:0000256" key="8">
    <source>
        <dbReference type="ARBA" id="ARBA00055253"/>
    </source>
</evidence>
<dbReference type="SMART" id="SM00804">
    <property type="entry name" value="TAP_C"/>
    <property type="match status" value="1"/>
</dbReference>
<dbReference type="CDD" id="cd14342">
    <property type="entry name" value="UBA_TAP-C"/>
    <property type="match status" value="1"/>
</dbReference>
<dbReference type="InterPro" id="IPR009060">
    <property type="entry name" value="UBA-like_sf"/>
</dbReference>
<dbReference type="GeneID" id="37014814"/>
<protein>
    <recommendedName>
        <fullName evidence="9">mRNA export factor MEX67</fullName>
    </recommendedName>
</protein>
<evidence type="ECO:0000313" key="13">
    <source>
        <dbReference type="EMBL" id="PWN18932.1"/>
    </source>
</evidence>
<dbReference type="PANTHER" id="PTHR10662">
    <property type="entry name" value="NUCLEAR RNA EXPORT FACTOR"/>
    <property type="match status" value="1"/>
</dbReference>
<feature type="domain" description="TAP-C" evidence="12">
    <location>
        <begin position="630"/>
        <end position="685"/>
    </location>
</feature>
<feature type="region of interest" description="Disordered" evidence="10">
    <location>
        <begin position="1"/>
        <end position="170"/>
    </location>
</feature>
<feature type="compositionally biased region" description="Polar residues" evidence="10">
    <location>
        <begin position="92"/>
        <end position="101"/>
    </location>
</feature>
<dbReference type="GO" id="GO:0003723">
    <property type="term" value="F:RNA binding"/>
    <property type="evidence" value="ECO:0007669"/>
    <property type="project" value="TreeGrafter"/>
</dbReference>
<keyword evidence="6" id="KW-0509">mRNA transport</keyword>
<dbReference type="OrthoDB" id="25872at2759"/>
<feature type="region of interest" description="Disordered" evidence="10">
    <location>
        <begin position="598"/>
        <end position="633"/>
    </location>
</feature>
<dbReference type="Gene3D" id="3.80.10.10">
    <property type="entry name" value="Ribonuclease Inhibitor"/>
    <property type="match status" value="1"/>
</dbReference>
<dbReference type="EMBL" id="KZ819333">
    <property type="protein sequence ID" value="PWN18932.1"/>
    <property type="molecule type" value="Genomic_DNA"/>
</dbReference>
<dbReference type="SUPFAM" id="SSF52058">
    <property type="entry name" value="L domain-like"/>
    <property type="match status" value="1"/>
</dbReference>
<dbReference type="Gene3D" id="1.10.8.10">
    <property type="entry name" value="DNA helicase RuvA subunit, C-terminal domain"/>
    <property type="match status" value="1"/>
</dbReference>
<dbReference type="SUPFAM" id="SSF54427">
    <property type="entry name" value="NTF2-like"/>
    <property type="match status" value="1"/>
</dbReference>
<evidence type="ECO:0000256" key="6">
    <source>
        <dbReference type="ARBA" id="ARBA00022816"/>
    </source>
</evidence>
<dbReference type="PROSITE" id="PS51281">
    <property type="entry name" value="TAP_C"/>
    <property type="match status" value="1"/>
</dbReference>
<keyword evidence="4" id="KW-0433">Leucine-rich repeat</keyword>
<dbReference type="Proteomes" id="UP000245942">
    <property type="component" value="Unassembled WGS sequence"/>
</dbReference>
<dbReference type="InterPro" id="IPR030217">
    <property type="entry name" value="NXF_fam"/>
</dbReference>
<dbReference type="Gene3D" id="3.10.450.50">
    <property type="match status" value="1"/>
</dbReference>
<gene>
    <name evidence="13" type="ORF">BCV69DRAFT_284550</name>
</gene>
<evidence type="ECO:0000256" key="7">
    <source>
        <dbReference type="ARBA" id="ARBA00023242"/>
    </source>
</evidence>
<evidence type="ECO:0000256" key="1">
    <source>
        <dbReference type="ARBA" id="ARBA00004123"/>
    </source>
</evidence>
<evidence type="ECO:0000256" key="2">
    <source>
        <dbReference type="ARBA" id="ARBA00009285"/>
    </source>
</evidence>
<evidence type="ECO:0000313" key="14">
    <source>
        <dbReference type="Proteomes" id="UP000245942"/>
    </source>
</evidence>
<accession>A0A316U0J8</accession>
<keyword evidence="5" id="KW-0677">Repeat</keyword>
<organism evidence="13 14">
    <name type="scientific">Pseudomicrostroma glucosiphilum</name>
    <dbReference type="NCBI Taxonomy" id="1684307"/>
    <lineage>
        <taxon>Eukaryota</taxon>
        <taxon>Fungi</taxon>
        <taxon>Dikarya</taxon>
        <taxon>Basidiomycota</taxon>
        <taxon>Ustilaginomycotina</taxon>
        <taxon>Exobasidiomycetes</taxon>
        <taxon>Microstromatales</taxon>
        <taxon>Microstromatales incertae sedis</taxon>
        <taxon>Pseudomicrostroma</taxon>
    </lineage>
</organism>
<feature type="domain" description="NTF2" evidence="11">
    <location>
        <begin position="382"/>
        <end position="578"/>
    </location>
</feature>
<dbReference type="Pfam" id="PF03943">
    <property type="entry name" value="TAP_C"/>
    <property type="match status" value="1"/>
</dbReference>
<dbReference type="InterPro" id="IPR002075">
    <property type="entry name" value="NTF2_dom"/>
</dbReference>
<dbReference type="RefSeq" id="XP_025346092.1">
    <property type="nucleotide sequence ID" value="XM_025493080.1"/>
</dbReference>
<feature type="compositionally biased region" description="Low complexity" evidence="10">
    <location>
        <begin position="598"/>
        <end position="622"/>
    </location>
</feature>
<evidence type="ECO:0000256" key="10">
    <source>
        <dbReference type="SAM" id="MobiDB-lite"/>
    </source>
</evidence>
<dbReference type="InterPro" id="IPR057125">
    <property type="entry name" value="NXF1/2/3/5-like_LRR"/>
</dbReference>
<dbReference type="SUPFAM" id="SSF46934">
    <property type="entry name" value="UBA-like"/>
    <property type="match status" value="1"/>
</dbReference>